<gene>
    <name evidence="1" type="ORF">FA95DRAFT_1467677</name>
</gene>
<feature type="non-terminal residue" evidence="1">
    <location>
        <position position="1"/>
    </location>
</feature>
<keyword evidence="2" id="KW-1185">Reference proteome</keyword>
<dbReference type="EMBL" id="MU276855">
    <property type="protein sequence ID" value="KAI0037569.1"/>
    <property type="molecule type" value="Genomic_DNA"/>
</dbReference>
<accession>A0ACB8R0B3</accession>
<feature type="non-terminal residue" evidence="1">
    <location>
        <position position="162"/>
    </location>
</feature>
<protein>
    <submittedName>
        <fullName evidence="1">Uncharacterized protein</fullName>
    </submittedName>
</protein>
<evidence type="ECO:0000313" key="1">
    <source>
        <dbReference type="EMBL" id="KAI0037569.1"/>
    </source>
</evidence>
<evidence type="ECO:0000313" key="2">
    <source>
        <dbReference type="Proteomes" id="UP000814033"/>
    </source>
</evidence>
<sequence length="162" mass="18573">LSTTDLIVRRAVALQKRFEQLSCLRSNVYATRLANAHRFEIEHAHTIKNYDFKRGILVLMRHTAIEKSLNRKMRPRYLGPLVVISRNCGGAYILAELDGSVLDRPIAAFRVIPYFARREPIPIDLSQVDIDTHRLRELETSETAGIDDEEEPTVLDTQDDDD</sequence>
<proteinExistence type="predicted"/>
<organism evidence="1 2">
    <name type="scientific">Auriscalpium vulgare</name>
    <dbReference type="NCBI Taxonomy" id="40419"/>
    <lineage>
        <taxon>Eukaryota</taxon>
        <taxon>Fungi</taxon>
        <taxon>Dikarya</taxon>
        <taxon>Basidiomycota</taxon>
        <taxon>Agaricomycotina</taxon>
        <taxon>Agaricomycetes</taxon>
        <taxon>Russulales</taxon>
        <taxon>Auriscalpiaceae</taxon>
        <taxon>Auriscalpium</taxon>
    </lineage>
</organism>
<dbReference type="Proteomes" id="UP000814033">
    <property type="component" value="Unassembled WGS sequence"/>
</dbReference>
<name>A0ACB8R0B3_9AGAM</name>
<reference evidence="1" key="1">
    <citation type="submission" date="2021-02" db="EMBL/GenBank/DDBJ databases">
        <authorList>
            <consortium name="DOE Joint Genome Institute"/>
            <person name="Ahrendt S."/>
            <person name="Looney B.P."/>
            <person name="Miyauchi S."/>
            <person name="Morin E."/>
            <person name="Drula E."/>
            <person name="Courty P.E."/>
            <person name="Chicoki N."/>
            <person name="Fauchery L."/>
            <person name="Kohler A."/>
            <person name="Kuo A."/>
            <person name="Labutti K."/>
            <person name="Pangilinan J."/>
            <person name="Lipzen A."/>
            <person name="Riley R."/>
            <person name="Andreopoulos W."/>
            <person name="He G."/>
            <person name="Johnson J."/>
            <person name="Barry K.W."/>
            <person name="Grigoriev I.V."/>
            <person name="Nagy L."/>
            <person name="Hibbett D."/>
            <person name="Henrissat B."/>
            <person name="Matheny P.B."/>
            <person name="Labbe J."/>
            <person name="Martin F."/>
        </authorList>
    </citation>
    <scope>NUCLEOTIDE SEQUENCE</scope>
    <source>
        <strain evidence="1">FP105234-sp</strain>
    </source>
</reference>
<reference evidence="1" key="2">
    <citation type="journal article" date="2022" name="New Phytol.">
        <title>Evolutionary transition to the ectomycorrhizal habit in the genomes of a hyperdiverse lineage of mushroom-forming fungi.</title>
        <authorList>
            <person name="Looney B."/>
            <person name="Miyauchi S."/>
            <person name="Morin E."/>
            <person name="Drula E."/>
            <person name="Courty P.E."/>
            <person name="Kohler A."/>
            <person name="Kuo A."/>
            <person name="LaButti K."/>
            <person name="Pangilinan J."/>
            <person name="Lipzen A."/>
            <person name="Riley R."/>
            <person name="Andreopoulos W."/>
            <person name="He G."/>
            <person name="Johnson J."/>
            <person name="Nolan M."/>
            <person name="Tritt A."/>
            <person name="Barry K.W."/>
            <person name="Grigoriev I.V."/>
            <person name="Nagy L.G."/>
            <person name="Hibbett D."/>
            <person name="Henrissat B."/>
            <person name="Matheny P.B."/>
            <person name="Labbe J."/>
            <person name="Martin F.M."/>
        </authorList>
    </citation>
    <scope>NUCLEOTIDE SEQUENCE</scope>
    <source>
        <strain evidence="1">FP105234-sp</strain>
    </source>
</reference>
<comment type="caution">
    <text evidence="1">The sequence shown here is derived from an EMBL/GenBank/DDBJ whole genome shotgun (WGS) entry which is preliminary data.</text>
</comment>